<dbReference type="PANTHER" id="PTHR11362">
    <property type="entry name" value="PHOSPHATIDYLETHANOLAMINE-BINDING PROTEIN"/>
    <property type="match status" value="1"/>
</dbReference>
<dbReference type="InterPro" id="IPR008914">
    <property type="entry name" value="PEBP"/>
</dbReference>
<accession>A0A163JHV3</accession>
<dbReference type="OrthoDB" id="2506647at2759"/>
<dbReference type="Proteomes" id="UP000078561">
    <property type="component" value="Unassembled WGS sequence"/>
</dbReference>
<protein>
    <recommendedName>
        <fullName evidence="4">Phosphatidylethanolamine-binding protein</fullName>
    </recommendedName>
</protein>
<evidence type="ECO:0000313" key="2">
    <source>
        <dbReference type="EMBL" id="SAM01406.1"/>
    </source>
</evidence>
<organism evidence="2">
    <name type="scientific">Absidia glauca</name>
    <name type="common">Pin mould</name>
    <dbReference type="NCBI Taxonomy" id="4829"/>
    <lineage>
        <taxon>Eukaryota</taxon>
        <taxon>Fungi</taxon>
        <taxon>Fungi incertae sedis</taxon>
        <taxon>Mucoromycota</taxon>
        <taxon>Mucoromycotina</taxon>
        <taxon>Mucoromycetes</taxon>
        <taxon>Mucorales</taxon>
        <taxon>Cunninghamellaceae</taxon>
        <taxon>Absidia</taxon>
    </lineage>
</organism>
<sequence>MPLITPDMNIQHMLKEGGIMPEVIDEGFCPETLLMVNYGSSDVQMGNHLTTAQTAEAPQVQFLPADEEASYTLFLVDPDAPSKSDPKNAPWRHWVVVNIPGGQQVQVNAASNQLTNYMGPAPPPGSGDHRYIFLLYKQTNKEHPFEALAQGVQDRRTFDFKQYAATNQLELVASDRHRRRRYRYRRRHRRSRSIVERKMKDCKKAIVGHDKQDAQDGDKESATLRLSFKAIA</sequence>
<reference evidence="2" key="1">
    <citation type="submission" date="2016-04" db="EMBL/GenBank/DDBJ databases">
        <authorList>
            <person name="Evans L.H."/>
            <person name="Alamgir A."/>
            <person name="Owens N."/>
            <person name="Weber N.D."/>
            <person name="Virtaneva K."/>
            <person name="Barbian K."/>
            <person name="Babar A."/>
            <person name="Rosenke K."/>
        </authorList>
    </citation>
    <scope>NUCLEOTIDE SEQUENCE [LARGE SCALE GENOMIC DNA]</scope>
    <source>
        <strain evidence="2">CBS 101.48</strain>
    </source>
</reference>
<evidence type="ECO:0000313" key="3">
    <source>
        <dbReference type="Proteomes" id="UP000078561"/>
    </source>
</evidence>
<dbReference type="PANTHER" id="PTHR11362:SF82">
    <property type="entry name" value="PHOSPHATIDYLETHANOLAMINE-BINDING PROTEIN 4"/>
    <property type="match status" value="1"/>
</dbReference>
<dbReference type="EMBL" id="LT553527">
    <property type="protein sequence ID" value="SAM01406.1"/>
    <property type="molecule type" value="Genomic_DNA"/>
</dbReference>
<dbReference type="InterPro" id="IPR036610">
    <property type="entry name" value="PEBP-like_sf"/>
</dbReference>
<dbReference type="STRING" id="4829.A0A163JHV3"/>
<gene>
    <name evidence="2" type="primary">ABSGL_07147.1 scaffold 8717</name>
</gene>
<dbReference type="CDD" id="cd00866">
    <property type="entry name" value="PEBP_euk"/>
    <property type="match status" value="1"/>
</dbReference>
<dbReference type="Pfam" id="PF01161">
    <property type="entry name" value="PBP"/>
    <property type="match status" value="1"/>
</dbReference>
<name>A0A163JHV3_ABSGL</name>
<keyword evidence="3" id="KW-1185">Reference proteome</keyword>
<proteinExistence type="inferred from homology"/>
<dbReference type="InterPro" id="IPR001858">
    <property type="entry name" value="Phosphatidylethanolamine-bd_CS"/>
</dbReference>
<dbReference type="PROSITE" id="PS01220">
    <property type="entry name" value="PBP"/>
    <property type="match status" value="1"/>
</dbReference>
<dbReference type="InterPro" id="IPR035810">
    <property type="entry name" value="PEBP_euk"/>
</dbReference>
<evidence type="ECO:0000256" key="1">
    <source>
        <dbReference type="ARBA" id="ARBA00007091"/>
    </source>
</evidence>
<evidence type="ECO:0008006" key="4">
    <source>
        <dbReference type="Google" id="ProtNLM"/>
    </source>
</evidence>
<comment type="similarity">
    <text evidence="1">Belongs to the phosphatidylethanolamine-binding protein family.</text>
</comment>
<dbReference type="SUPFAM" id="SSF49777">
    <property type="entry name" value="PEBP-like"/>
    <property type="match status" value="1"/>
</dbReference>
<dbReference type="Gene3D" id="3.90.280.10">
    <property type="entry name" value="PEBP-like"/>
    <property type="match status" value="1"/>
</dbReference>
<dbReference type="OMA" id="SATHFNC"/>
<dbReference type="InParanoid" id="A0A163JHV3"/>
<dbReference type="AlphaFoldDB" id="A0A163JHV3"/>